<protein>
    <submittedName>
        <fullName evidence="3">Uncharacterized protein</fullName>
    </submittedName>
</protein>
<accession>A0A8B6DMQ2</accession>
<dbReference type="EMBL" id="UYJE01003707">
    <property type="protein sequence ID" value="VDI21651.1"/>
    <property type="molecule type" value="Genomic_DNA"/>
</dbReference>
<feature type="region of interest" description="Disordered" evidence="1">
    <location>
        <begin position="200"/>
        <end position="267"/>
    </location>
</feature>
<keyword evidence="2" id="KW-0472">Membrane</keyword>
<keyword evidence="2" id="KW-0812">Transmembrane</keyword>
<keyword evidence="4" id="KW-1185">Reference proteome</keyword>
<proteinExistence type="predicted"/>
<evidence type="ECO:0000313" key="3">
    <source>
        <dbReference type="EMBL" id="VDI21651.1"/>
    </source>
</evidence>
<dbReference type="AlphaFoldDB" id="A0A8B6DMQ2"/>
<feature type="transmembrane region" description="Helical" evidence="2">
    <location>
        <begin position="6"/>
        <end position="26"/>
    </location>
</feature>
<reference evidence="3" key="1">
    <citation type="submission" date="2018-11" db="EMBL/GenBank/DDBJ databases">
        <authorList>
            <person name="Alioto T."/>
            <person name="Alioto T."/>
        </authorList>
    </citation>
    <scope>NUCLEOTIDE SEQUENCE</scope>
</reference>
<organism evidence="3 4">
    <name type="scientific">Mytilus galloprovincialis</name>
    <name type="common">Mediterranean mussel</name>
    <dbReference type="NCBI Taxonomy" id="29158"/>
    <lineage>
        <taxon>Eukaryota</taxon>
        <taxon>Metazoa</taxon>
        <taxon>Spiralia</taxon>
        <taxon>Lophotrochozoa</taxon>
        <taxon>Mollusca</taxon>
        <taxon>Bivalvia</taxon>
        <taxon>Autobranchia</taxon>
        <taxon>Pteriomorphia</taxon>
        <taxon>Mytilida</taxon>
        <taxon>Mytiloidea</taxon>
        <taxon>Mytilidae</taxon>
        <taxon>Mytilinae</taxon>
        <taxon>Mytilus</taxon>
    </lineage>
</organism>
<evidence type="ECO:0000256" key="1">
    <source>
        <dbReference type="SAM" id="MobiDB-lite"/>
    </source>
</evidence>
<comment type="caution">
    <text evidence="3">The sequence shown here is derived from an EMBL/GenBank/DDBJ whole genome shotgun (WGS) entry which is preliminary data.</text>
</comment>
<sequence>MNISIIYISLIFILVIYDNCLGHRSYGENYRRRHGRLSRQRPRSSTFGRRFGNKAIRKGLPLKDPQIIASTTEQVALSNIDRNINMNLTGGGGGGGGGIDPGGNGGNLTTNLFINKIKTIHTSDGTIIKVKPGDGRTLEALKLIIDGGGGGGGGGIGKGGDGGSIFTTLTINKLKTVFRNGANLTVAEVQNPLRGLSLEINGGGGGGGGGPGQGGDGGDLVTNVVIGKAKTVKKNGARRRKKKKDRKLKRMLKRKRKNRDKIKPLPN</sequence>
<feature type="compositionally biased region" description="Basic residues" evidence="1">
    <location>
        <begin position="230"/>
        <end position="260"/>
    </location>
</feature>
<name>A0A8B6DMQ2_MYTGA</name>
<feature type="compositionally biased region" description="Gly residues" evidence="1">
    <location>
        <begin position="201"/>
        <end position="218"/>
    </location>
</feature>
<evidence type="ECO:0000313" key="4">
    <source>
        <dbReference type="Proteomes" id="UP000596742"/>
    </source>
</evidence>
<dbReference type="OrthoDB" id="10506235at2759"/>
<dbReference type="Proteomes" id="UP000596742">
    <property type="component" value="Unassembled WGS sequence"/>
</dbReference>
<evidence type="ECO:0000256" key="2">
    <source>
        <dbReference type="SAM" id="Phobius"/>
    </source>
</evidence>
<gene>
    <name evidence="3" type="ORF">MGAL_10B031938</name>
</gene>
<keyword evidence="2" id="KW-1133">Transmembrane helix</keyword>